<accession>A0AAV0WPB3</accession>
<dbReference type="AlphaFoldDB" id="A0AAV0WPB3"/>
<evidence type="ECO:0000313" key="2">
    <source>
        <dbReference type="EMBL" id="CAI6357501.1"/>
    </source>
</evidence>
<dbReference type="Proteomes" id="UP001160148">
    <property type="component" value="Unassembled WGS sequence"/>
</dbReference>
<protein>
    <submittedName>
        <fullName evidence="2">Uncharacterized protein</fullName>
    </submittedName>
</protein>
<evidence type="ECO:0000313" key="3">
    <source>
        <dbReference type="Proteomes" id="UP001160148"/>
    </source>
</evidence>
<gene>
    <name evidence="2" type="ORF">MEUPH1_LOCUS13123</name>
</gene>
<dbReference type="EMBL" id="CARXXK010000002">
    <property type="protein sequence ID" value="CAI6357501.1"/>
    <property type="molecule type" value="Genomic_DNA"/>
</dbReference>
<feature type="compositionally biased region" description="Low complexity" evidence="1">
    <location>
        <begin position="8"/>
        <end position="22"/>
    </location>
</feature>
<sequence length="82" mass="9070">MDRFITRTSKLIESSLSTSETSKQSEDSPSTSETSKISENSPSTAWSSKQSKGMYQLYDESYISIGFTCCGPEDEPIPECII</sequence>
<evidence type="ECO:0000256" key="1">
    <source>
        <dbReference type="SAM" id="MobiDB-lite"/>
    </source>
</evidence>
<proteinExistence type="predicted"/>
<keyword evidence="3" id="KW-1185">Reference proteome</keyword>
<comment type="caution">
    <text evidence="2">The sequence shown here is derived from an EMBL/GenBank/DDBJ whole genome shotgun (WGS) entry which is preliminary data.</text>
</comment>
<feature type="region of interest" description="Disordered" evidence="1">
    <location>
        <begin position="1"/>
        <end position="49"/>
    </location>
</feature>
<organism evidence="2 3">
    <name type="scientific">Macrosiphum euphorbiae</name>
    <name type="common">potato aphid</name>
    <dbReference type="NCBI Taxonomy" id="13131"/>
    <lineage>
        <taxon>Eukaryota</taxon>
        <taxon>Metazoa</taxon>
        <taxon>Ecdysozoa</taxon>
        <taxon>Arthropoda</taxon>
        <taxon>Hexapoda</taxon>
        <taxon>Insecta</taxon>
        <taxon>Pterygota</taxon>
        <taxon>Neoptera</taxon>
        <taxon>Paraneoptera</taxon>
        <taxon>Hemiptera</taxon>
        <taxon>Sternorrhyncha</taxon>
        <taxon>Aphidomorpha</taxon>
        <taxon>Aphidoidea</taxon>
        <taxon>Aphididae</taxon>
        <taxon>Macrosiphini</taxon>
        <taxon>Macrosiphum</taxon>
    </lineage>
</organism>
<name>A0AAV0WPB3_9HEMI</name>
<feature type="compositionally biased region" description="Polar residues" evidence="1">
    <location>
        <begin position="27"/>
        <end position="49"/>
    </location>
</feature>
<reference evidence="2 3" key="1">
    <citation type="submission" date="2023-01" db="EMBL/GenBank/DDBJ databases">
        <authorList>
            <person name="Whitehead M."/>
        </authorList>
    </citation>
    <scope>NUCLEOTIDE SEQUENCE [LARGE SCALE GENOMIC DNA]</scope>
</reference>